<comment type="caution">
    <text evidence="2">The sequence shown here is derived from an EMBL/GenBank/DDBJ whole genome shotgun (WGS) entry which is preliminary data.</text>
</comment>
<proteinExistence type="predicted"/>
<dbReference type="AlphaFoldDB" id="A0A8S9H145"/>
<sequence>MDPWVEKQERREMKKTKKYYDMIHFVCNAEHGIPSACTCGGRIVDEVSTNPKDKDWLPGRRYFTCNEFEDDGLHFRQPWVIRVEEEVRRLREEVNAMAAEIAQLEKLSPQ</sequence>
<evidence type="ECO:0000313" key="3">
    <source>
        <dbReference type="Proteomes" id="UP000712281"/>
    </source>
</evidence>
<organism evidence="2 3">
    <name type="scientific">Brassica cretica</name>
    <name type="common">Mustard</name>
    <dbReference type="NCBI Taxonomy" id="69181"/>
    <lineage>
        <taxon>Eukaryota</taxon>
        <taxon>Viridiplantae</taxon>
        <taxon>Streptophyta</taxon>
        <taxon>Embryophyta</taxon>
        <taxon>Tracheophyta</taxon>
        <taxon>Spermatophyta</taxon>
        <taxon>Magnoliopsida</taxon>
        <taxon>eudicotyledons</taxon>
        <taxon>Gunneridae</taxon>
        <taxon>Pentapetalae</taxon>
        <taxon>rosids</taxon>
        <taxon>malvids</taxon>
        <taxon>Brassicales</taxon>
        <taxon>Brassicaceae</taxon>
        <taxon>Brassiceae</taxon>
        <taxon>Brassica</taxon>
    </lineage>
</organism>
<dbReference type="Proteomes" id="UP000712281">
    <property type="component" value="Unassembled WGS sequence"/>
</dbReference>
<name>A0A8S9H145_BRACR</name>
<evidence type="ECO:0000313" key="2">
    <source>
        <dbReference type="EMBL" id="KAF2550756.1"/>
    </source>
</evidence>
<gene>
    <name evidence="2" type="ORF">F2Q68_00033931</name>
</gene>
<dbReference type="EMBL" id="QGKW02001988">
    <property type="protein sequence ID" value="KAF2550756.1"/>
    <property type="molecule type" value="Genomic_DNA"/>
</dbReference>
<feature type="coiled-coil region" evidence="1">
    <location>
        <begin position="80"/>
        <end position="107"/>
    </location>
</feature>
<accession>A0A8S9H145</accession>
<reference evidence="2" key="1">
    <citation type="submission" date="2019-12" db="EMBL/GenBank/DDBJ databases">
        <title>Genome sequencing and annotation of Brassica cretica.</title>
        <authorList>
            <person name="Studholme D.J."/>
            <person name="Sarris P.F."/>
        </authorList>
    </citation>
    <scope>NUCLEOTIDE SEQUENCE</scope>
    <source>
        <strain evidence="2">PFS-001/15</strain>
        <tissue evidence="2">Leaf</tissue>
    </source>
</reference>
<protein>
    <submittedName>
        <fullName evidence="2">Uncharacterized protein</fullName>
    </submittedName>
</protein>
<evidence type="ECO:0000256" key="1">
    <source>
        <dbReference type="SAM" id="Coils"/>
    </source>
</evidence>
<keyword evidence="1" id="KW-0175">Coiled coil</keyword>